<gene>
    <name evidence="1" type="ORF">MKW94_003093</name>
</gene>
<evidence type="ECO:0000313" key="2">
    <source>
        <dbReference type="Proteomes" id="UP001177140"/>
    </source>
</evidence>
<comment type="caution">
    <text evidence="1">The sequence shown here is derived from an EMBL/GenBank/DDBJ whole genome shotgun (WGS) entry which is preliminary data.</text>
</comment>
<accession>A0AA41W1R1</accession>
<organism evidence="1 2">
    <name type="scientific">Papaver nudicaule</name>
    <name type="common">Iceland poppy</name>
    <dbReference type="NCBI Taxonomy" id="74823"/>
    <lineage>
        <taxon>Eukaryota</taxon>
        <taxon>Viridiplantae</taxon>
        <taxon>Streptophyta</taxon>
        <taxon>Embryophyta</taxon>
        <taxon>Tracheophyta</taxon>
        <taxon>Spermatophyta</taxon>
        <taxon>Magnoliopsida</taxon>
        <taxon>Ranunculales</taxon>
        <taxon>Papaveraceae</taxon>
        <taxon>Papaveroideae</taxon>
        <taxon>Papaver</taxon>
    </lineage>
</organism>
<protein>
    <submittedName>
        <fullName evidence="1">Uncharacterized protein</fullName>
    </submittedName>
</protein>
<proteinExistence type="predicted"/>
<feature type="non-terminal residue" evidence="1">
    <location>
        <position position="92"/>
    </location>
</feature>
<dbReference type="AlphaFoldDB" id="A0AA41W1R1"/>
<evidence type="ECO:0000313" key="1">
    <source>
        <dbReference type="EMBL" id="MCL7051188.1"/>
    </source>
</evidence>
<name>A0AA41W1R1_PAPNU</name>
<sequence>GFPAAFDKISLQFSNLRVVKLHSSYLSKLCIEALGWLFHFSPNVESLSIVIPGPLKPDDEIYWAGVKPDNENYWAGVSLTYKLDHLRSVEIR</sequence>
<feature type="non-terminal residue" evidence="1">
    <location>
        <position position="1"/>
    </location>
</feature>
<reference evidence="1" key="1">
    <citation type="submission" date="2022-03" db="EMBL/GenBank/DDBJ databases">
        <title>A functionally conserved STORR gene fusion in Papaver species that diverged 16.8 million years ago.</title>
        <authorList>
            <person name="Catania T."/>
        </authorList>
    </citation>
    <scope>NUCLEOTIDE SEQUENCE</scope>
    <source>
        <strain evidence="1">S-191538</strain>
    </source>
</reference>
<dbReference type="Proteomes" id="UP001177140">
    <property type="component" value="Unassembled WGS sequence"/>
</dbReference>
<dbReference type="EMBL" id="JAJJMA010335830">
    <property type="protein sequence ID" value="MCL7051188.1"/>
    <property type="molecule type" value="Genomic_DNA"/>
</dbReference>
<keyword evidence="2" id="KW-1185">Reference proteome</keyword>